<keyword evidence="1" id="KW-1133">Transmembrane helix</keyword>
<protein>
    <submittedName>
        <fullName evidence="2">Uncharacterized protein</fullName>
    </submittedName>
</protein>
<reference evidence="2 3" key="1">
    <citation type="submission" date="2019-07" db="EMBL/GenBank/DDBJ databases">
        <title>Draft genome of C. aurimucosum strain 2274.</title>
        <authorList>
            <person name="Pacheco L.G.C."/>
            <person name="Aguiar E.R.G.R."/>
            <person name="Santos C.S."/>
            <person name="Rocha D.J.P.G."/>
            <person name="Sant'Anna L.O."/>
            <person name="Mattos-Guaraldi A.L."/>
            <person name="Santos L.S."/>
        </authorList>
    </citation>
    <scope>NUCLEOTIDE SEQUENCE [LARGE SCALE GENOMIC DNA]</scope>
    <source>
        <strain evidence="2 3">2274</strain>
    </source>
</reference>
<feature type="transmembrane region" description="Helical" evidence="1">
    <location>
        <begin position="7"/>
        <end position="28"/>
    </location>
</feature>
<accession>A0A2N6TL36</accession>
<organism evidence="2 3">
    <name type="scientific">Corynebacterium hiratae</name>
    <dbReference type="NCBI Taxonomy" id="3139423"/>
    <lineage>
        <taxon>Bacteria</taxon>
        <taxon>Bacillati</taxon>
        <taxon>Actinomycetota</taxon>
        <taxon>Actinomycetes</taxon>
        <taxon>Mycobacteriales</taxon>
        <taxon>Corynebacteriaceae</taxon>
        <taxon>Corynebacterium</taxon>
    </lineage>
</organism>
<dbReference type="EMBL" id="VKDK01000005">
    <property type="protein sequence ID" value="TRX62901.1"/>
    <property type="molecule type" value="Genomic_DNA"/>
</dbReference>
<dbReference type="AlphaFoldDB" id="A0A2N6TL36"/>
<evidence type="ECO:0000256" key="1">
    <source>
        <dbReference type="SAM" id="Phobius"/>
    </source>
</evidence>
<dbReference type="Proteomes" id="UP000320443">
    <property type="component" value="Unassembled WGS sequence"/>
</dbReference>
<keyword evidence="3" id="KW-1185">Reference proteome</keyword>
<proteinExistence type="predicted"/>
<evidence type="ECO:0000313" key="2">
    <source>
        <dbReference type="EMBL" id="TRX62901.1"/>
    </source>
</evidence>
<comment type="caution">
    <text evidence="2">The sequence shown here is derived from an EMBL/GenBank/DDBJ whole genome shotgun (WGS) entry which is preliminary data.</text>
</comment>
<dbReference type="RefSeq" id="WP_046648423.1">
    <property type="nucleotide sequence ID" value="NZ_VIOG01000007.1"/>
</dbReference>
<sequence>MNKIGQFITTVVIGGFAIVLGLLIALSMTRSPEEPSSTLGETLDTYPKNLSFSALLVPDVYGQDWIAGLVVCPGATEQQLGEGGVDVAGIDFVDGKVAEDENYFVTVSVNQEYQVEKLNRSQVDLCSGVLEQVEMAKAQGQDAPPLRGIQPGEPLQFLRGDDQMLQQGADNEDAPAWQFVG</sequence>
<evidence type="ECO:0000313" key="3">
    <source>
        <dbReference type="Proteomes" id="UP000320443"/>
    </source>
</evidence>
<keyword evidence="1" id="KW-0812">Transmembrane</keyword>
<gene>
    <name evidence="2" type="ORF">FNY97_04940</name>
</gene>
<keyword evidence="1" id="KW-0472">Membrane</keyword>
<name>A0A2N6TL36_9CORY</name>